<dbReference type="STRING" id="429727.VE26_02215"/>
<proteinExistence type="predicted"/>
<protein>
    <submittedName>
        <fullName evidence="1">Uncharacterized protein</fullName>
    </submittedName>
</protein>
<evidence type="ECO:0000313" key="2">
    <source>
        <dbReference type="Proteomes" id="UP000033649"/>
    </source>
</evidence>
<dbReference type="Proteomes" id="UP000033649">
    <property type="component" value="Unassembled WGS sequence"/>
</dbReference>
<accession>A0A0F5FJ65</accession>
<comment type="caution">
    <text evidence="1">The sequence shown here is derived from an EMBL/GenBank/DDBJ whole genome shotgun (WGS) entry which is preliminary data.</text>
</comment>
<evidence type="ECO:0000313" key="1">
    <source>
        <dbReference type="EMBL" id="KKB08886.1"/>
    </source>
</evidence>
<dbReference type="AlphaFoldDB" id="A0A0F5FJ65"/>
<name>A0A0F5FJ65_9HYPH</name>
<sequence>MSICFGEKARVPSAERYNHRDSSAPQDGPFIQPVRFAKEYVRTVVVHERAFAASPLYKGRDRQQLAKQTVVRSANSFIVRKAAFQVVNVFLVEDHVAAWRAELAE</sequence>
<gene>
    <name evidence="1" type="ORF">VE26_02215</name>
</gene>
<dbReference type="EMBL" id="JZEY01000054">
    <property type="protein sequence ID" value="KKB08886.1"/>
    <property type="molecule type" value="Genomic_DNA"/>
</dbReference>
<keyword evidence="2" id="KW-1185">Reference proteome</keyword>
<reference evidence="1 2" key="1">
    <citation type="submission" date="2015-03" db="EMBL/GenBank/DDBJ databases">
        <authorList>
            <person name="Hassan Y."/>
            <person name="Lepp D."/>
            <person name="Li X.-Z."/>
            <person name="Zhou T."/>
        </authorList>
    </citation>
    <scope>NUCLEOTIDE SEQUENCE [LARGE SCALE GENOMIC DNA]</scope>
    <source>
        <strain evidence="1 2">IPL18</strain>
    </source>
</reference>
<organism evidence="1 2">
    <name type="scientific">Devosia chinhatensis</name>
    <dbReference type="NCBI Taxonomy" id="429727"/>
    <lineage>
        <taxon>Bacteria</taxon>
        <taxon>Pseudomonadati</taxon>
        <taxon>Pseudomonadota</taxon>
        <taxon>Alphaproteobacteria</taxon>
        <taxon>Hyphomicrobiales</taxon>
        <taxon>Devosiaceae</taxon>
        <taxon>Devosia</taxon>
    </lineage>
</organism>